<keyword evidence="4 8" id="KW-0853">WD repeat</keyword>
<evidence type="ECO:0000256" key="1">
    <source>
        <dbReference type="ARBA" id="ARBA00004604"/>
    </source>
</evidence>
<feature type="repeat" description="WD" evidence="8">
    <location>
        <begin position="312"/>
        <end position="353"/>
    </location>
</feature>
<protein>
    <submittedName>
        <fullName evidence="11">WD repeat-containing protein 75</fullName>
    </submittedName>
</protein>
<dbReference type="InterPro" id="IPR053826">
    <property type="entry name" value="WDR75"/>
</dbReference>
<dbReference type="Proteomes" id="UP000092993">
    <property type="component" value="Unassembled WGS sequence"/>
</dbReference>
<dbReference type="Pfam" id="PF23869">
    <property type="entry name" value="Beta-prop_WDR75_1st"/>
    <property type="match status" value="1"/>
</dbReference>
<dbReference type="InterPro" id="IPR001680">
    <property type="entry name" value="WD40_rpt"/>
</dbReference>
<sequence>MPVAVAKTRAMPASDAKTSGAKVSQDIPLPDSPKAPSHPRKRRKAKGKQTDEEEECWSWKSLTDSSASRVPPLFTKDGSYFFSAVGPSVKIYSTATGEVISTLNVPASSTSDDAGSSSQSDVITATVLNPHNSFQLITGSLDGFIRVWDFLDAVLLQTINLSQSIFHLTAHEKFRDCVVVAVARPTKKKTSKVLRVSLRPTNATAGLPIQISSNVSGVGKTRSTTGLVFSPSGAWLVATAGHKAYVCSTADFKAGFTKFVSPERLTCLAFHPSEEYFATGDASGCIRLWYCLNEDTSVKTVGVQKTAQTTTLHWHAHAVSSIAFTGNGAYLLSGGEEAVFVIWQLHTGKREYVPRVGAPILHVTLSKAKDEEEEYLLSLADASFVFIRAGSLKISRAIARIKLDPAISHDRPSKSTAVPLAIHSLTSTLILPSSHPTSLQTFAPSTSKLVSELEVSPSNRVSRRDEKPLEPSRIERVVVCDSGEWMATIDSREADEAFRGEVYMKIWWWDRKAGFWILNTRIDRPHGLRKVTGVAFRPKTRDQDSLFLVTTGEDGNVKAWRIRSTKTKSGDVEDFWVARSTFRFRSEIPTDVSWSPEGSLLAVSVGPYVAIYDPDTNALLQVLTCAECKVVSSARFVGVSGRFLAVHGAQDVMLWDLISQTMRWHYHSPSAIDQLISHPEEEAFAVFEHPSSTTAETPSTRVLIFRPSSPSPSASWTLPFQLRSVISDPFLNSLSSDPSFFTLVGITQSWTVVVFGDGVKLPDEEGATAQVKWSQRERSSRTSSAKPRSPMFPPALPYLPPSMLRNHGRGKGIAEIFDAPAYLMPPLESLFDSVMDGFLTARPEEKPRDSRPEQEPDRREEEEEMDVDAEEETSVVMGARIERHINRQEMDGFVDLFVQYAIKAPPRTQQPVPPPPVNGIHKPNGHAWNHRNGGHAAPPVATRVSTKRNGIAPKVPNSAPTVPSNAPSSAVKVGKKRKKSLG</sequence>
<name>A0A1C7MSU2_GRIFR</name>
<evidence type="ECO:0000256" key="5">
    <source>
        <dbReference type="ARBA" id="ARBA00022737"/>
    </source>
</evidence>
<keyword evidence="3" id="KW-0698">rRNA processing</keyword>
<dbReference type="STRING" id="5627.A0A1C7MSU2"/>
<dbReference type="Pfam" id="PF23769">
    <property type="entry name" value="Beta-prop_WDR75_2nd"/>
    <property type="match status" value="1"/>
</dbReference>
<evidence type="ECO:0000259" key="10">
    <source>
        <dbReference type="Pfam" id="PF23769"/>
    </source>
</evidence>
<dbReference type="OrthoDB" id="4096at2759"/>
<feature type="compositionally biased region" description="Basic residues" evidence="9">
    <location>
        <begin position="37"/>
        <end position="47"/>
    </location>
</feature>
<evidence type="ECO:0000313" key="12">
    <source>
        <dbReference type="Proteomes" id="UP000092993"/>
    </source>
</evidence>
<dbReference type="SMART" id="SM00320">
    <property type="entry name" value="WD40"/>
    <property type="match status" value="6"/>
</dbReference>
<feature type="compositionally biased region" description="Basic residues" evidence="9">
    <location>
        <begin position="973"/>
        <end position="982"/>
    </location>
</feature>
<reference evidence="11 12" key="1">
    <citation type="submission" date="2016-03" db="EMBL/GenBank/DDBJ databases">
        <title>Whole genome sequencing of Grifola frondosa 9006-11.</title>
        <authorList>
            <person name="Min B."/>
            <person name="Park H."/>
            <person name="Kim J.-G."/>
            <person name="Cho H."/>
            <person name="Oh Y.-L."/>
            <person name="Kong W.-S."/>
            <person name="Choi I.-G."/>
        </authorList>
    </citation>
    <scope>NUCLEOTIDE SEQUENCE [LARGE SCALE GENOMIC DNA]</scope>
    <source>
        <strain evidence="11 12">9006-11</strain>
    </source>
</reference>
<evidence type="ECO:0000256" key="2">
    <source>
        <dbReference type="ARBA" id="ARBA00022517"/>
    </source>
</evidence>
<evidence type="ECO:0000256" key="3">
    <source>
        <dbReference type="ARBA" id="ARBA00022552"/>
    </source>
</evidence>
<feature type="compositionally biased region" description="Acidic residues" evidence="9">
    <location>
        <begin position="860"/>
        <end position="872"/>
    </location>
</feature>
<feature type="region of interest" description="Disordered" evidence="9">
    <location>
        <begin position="841"/>
        <end position="872"/>
    </location>
</feature>
<keyword evidence="2" id="KW-0690">Ribosome biogenesis</keyword>
<dbReference type="GO" id="GO:0045943">
    <property type="term" value="P:positive regulation of transcription by RNA polymerase I"/>
    <property type="evidence" value="ECO:0007669"/>
    <property type="project" value="InterPro"/>
</dbReference>
<evidence type="ECO:0000256" key="7">
    <source>
        <dbReference type="ARBA" id="ARBA00023242"/>
    </source>
</evidence>
<feature type="compositionally biased region" description="Polar residues" evidence="9">
    <location>
        <begin position="958"/>
        <end position="968"/>
    </location>
</feature>
<evidence type="ECO:0000313" key="11">
    <source>
        <dbReference type="EMBL" id="OBZ79932.1"/>
    </source>
</evidence>
<evidence type="ECO:0000256" key="6">
    <source>
        <dbReference type="ARBA" id="ARBA00023163"/>
    </source>
</evidence>
<keyword evidence="7" id="KW-0539">Nucleus</keyword>
<evidence type="ECO:0000256" key="8">
    <source>
        <dbReference type="PROSITE-ProRule" id="PRU00221"/>
    </source>
</evidence>
<keyword evidence="12" id="KW-1185">Reference proteome</keyword>
<dbReference type="OMA" id="WILNTRI"/>
<feature type="compositionally biased region" description="Basic and acidic residues" evidence="9">
    <location>
        <begin position="842"/>
        <end position="859"/>
    </location>
</feature>
<gene>
    <name evidence="11" type="primary">wdr75</name>
    <name evidence="11" type="ORF">A0H81_01231</name>
</gene>
<dbReference type="PROSITE" id="PS50294">
    <property type="entry name" value="WD_REPEATS_REGION"/>
    <property type="match status" value="1"/>
</dbReference>
<accession>A0A1C7MSU2</accession>
<feature type="region of interest" description="Disordered" evidence="9">
    <location>
        <begin position="905"/>
        <end position="982"/>
    </location>
</feature>
<evidence type="ECO:0000256" key="9">
    <source>
        <dbReference type="SAM" id="MobiDB-lite"/>
    </source>
</evidence>
<dbReference type="GO" id="GO:0006364">
    <property type="term" value="P:rRNA processing"/>
    <property type="evidence" value="ECO:0007669"/>
    <property type="project" value="UniProtKB-KW"/>
</dbReference>
<dbReference type="GO" id="GO:0003723">
    <property type="term" value="F:RNA binding"/>
    <property type="evidence" value="ECO:0007669"/>
    <property type="project" value="InterPro"/>
</dbReference>
<feature type="repeat" description="WD" evidence="8">
    <location>
        <begin position="116"/>
        <end position="158"/>
    </location>
</feature>
<evidence type="ECO:0000256" key="4">
    <source>
        <dbReference type="ARBA" id="ARBA00022574"/>
    </source>
</evidence>
<comment type="subcellular location">
    <subcellularLocation>
        <location evidence="1">Nucleus</location>
        <location evidence="1">Nucleolus</location>
    </subcellularLocation>
</comment>
<organism evidence="11 12">
    <name type="scientific">Grifola frondosa</name>
    <name type="common">Maitake</name>
    <name type="synonym">Polyporus frondosus</name>
    <dbReference type="NCBI Taxonomy" id="5627"/>
    <lineage>
        <taxon>Eukaryota</taxon>
        <taxon>Fungi</taxon>
        <taxon>Dikarya</taxon>
        <taxon>Basidiomycota</taxon>
        <taxon>Agaricomycotina</taxon>
        <taxon>Agaricomycetes</taxon>
        <taxon>Polyporales</taxon>
        <taxon>Grifolaceae</taxon>
        <taxon>Grifola</taxon>
    </lineage>
</organism>
<feature type="region of interest" description="Disordered" evidence="9">
    <location>
        <begin position="766"/>
        <end position="795"/>
    </location>
</feature>
<dbReference type="GO" id="GO:2000234">
    <property type="term" value="P:positive regulation of rRNA processing"/>
    <property type="evidence" value="ECO:0007669"/>
    <property type="project" value="TreeGrafter"/>
</dbReference>
<dbReference type="InterPro" id="IPR011047">
    <property type="entry name" value="Quinoprotein_ADH-like_sf"/>
</dbReference>
<dbReference type="InterPro" id="IPR015943">
    <property type="entry name" value="WD40/YVTN_repeat-like_dom_sf"/>
</dbReference>
<comment type="caution">
    <text evidence="11">The sequence shown here is derived from an EMBL/GenBank/DDBJ whole genome shotgun (WGS) entry which is preliminary data.</text>
</comment>
<proteinExistence type="predicted"/>
<dbReference type="PANTHER" id="PTHR44215:SF1">
    <property type="entry name" value="WD REPEAT-CONTAINING PROTEIN 75"/>
    <property type="match status" value="1"/>
</dbReference>
<keyword evidence="5" id="KW-0677">Repeat</keyword>
<dbReference type="PROSITE" id="PS50082">
    <property type="entry name" value="WD_REPEATS_2"/>
    <property type="match status" value="2"/>
</dbReference>
<keyword evidence="6" id="KW-0804">Transcription</keyword>
<feature type="region of interest" description="Disordered" evidence="9">
    <location>
        <begin position="1"/>
        <end position="54"/>
    </location>
</feature>
<dbReference type="SUPFAM" id="SSF50998">
    <property type="entry name" value="Quinoprotein alcohol dehydrogenase-like"/>
    <property type="match status" value="1"/>
</dbReference>
<dbReference type="AlphaFoldDB" id="A0A1C7MSU2"/>
<dbReference type="InterPro" id="IPR057644">
    <property type="entry name" value="Beta-prop_WDR75_2nd"/>
</dbReference>
<dbReference type="GO" id="GO:0032040">
    <property type="term" value="C:small-subunit processome"/>
    <property type="evidence" value="ECO:0007669"/>
    <property type="project" value="InterPro"/>
</dbReference>
<feature type="domain" description="WD repeat-containing protein 75 second beta-propeller" evidence="10">
    <location>
        <begin position="422"/>
        <end position="713"/>
    </location>
</feature>
<dbReference type="Gene3D" id="2.130.10.10">
    <property type="entry name" value="YVTN repeat-like/Quinoprotein amine dehydrogenase"/>
    <property type="match status" value="3"/>
</dbReference>
<dbReference type="EMBL" id="LUGG01000001">
    <property type="protein sequence ID" value="OBZ79932.1"/>
    <property type="molecule type" value="Genomic_DNA"/>
</dbReference>
<dbReference type="PANTHER" id="PTHR44215">
    <property type="entry name" value="WD REPEAT-CONTAINING PROTEIN 75"/>
    <property type="match status" value="1"/>
</dbReference>